<evidence type="ECO:0000256" key="10">
    <source>
        <dbReference type="ARBA" id="ARBA00023319"/>
    </source>
</evidence>
<dbReference type="GO" id="GO:0002764">
    <property type="term" value="P:immune response-regulating signaling pathway"/>
    <property type="evidence" value="ECO:0007669"/>
    <property type="project" value="TreeGrafter"/>
</dbReference>
<dbReference type="Gene3D" id="2.60.40.10">
    <property type="entry name" value="Immunoglobulins"/>
    <property type="match status" value="3"/>
</dbReference>
<dbReference type="InterPro" id="IPR050412">
    <property type="entry name" value="Ig-like_Receptors_ImmuneReg"/>
</dbReference>
<dbReference type="RefSeq" id="XP_035305062.1">
    <property type="nucleotide sequence ID" value="XM_035449171.1"/>
</dbReference>
<proteinExistence type="predicted"/>
<dbReference type="SUPFAM" id="SSF48726">
    <property type="entry name" value="Immunoglobulin"/>
    <property type="match status" value="3"/>
</dbReference>
<evidence type="ECO:0000313" key="14">
    <source>
        <dbReference type="Proteomes" id="UP001108280"/>
    </source>
</evidence>
<dbReference type="PANTHER" id="PTHR11738:SF179">
    <property type="entry name" value="LEUKOCYTE IMMUNOGLOBULIN-LIKE RECEPTOR SUBFAMILY A MEMBER 5"/>
    <property type="match status" value="1"/>
</dbReference>
<keyword evidence="4" id="KW-0732">Signal</keyword>
<keyword evidence="2" id="KW-1003">Cell membrane</keyword>
<evidence type="ECO:0000256" key="6">
    <source>
        <dbReference type="ARBA" id="ARBA00022989"/>
    </source>
</evidence>
<dbReference type="Pfam" id="PF13895">
    <property type="entry name" value="Ig_2"/>
    <property type="match status" value="1"/>
</dbReference>
<dbReference type="PROSITE" id="PS50835">
    <property type="entry name" value="IG_LIKE"/>
    <property type="match status" value="1"/>
</dbReference>
<keyword evidence="14" id="KW-1185">Reference proteome</keyword>
<keyword evidence="5" id="KW-0677">Repeat</keyword>
<evidence type="ECO:0000256" key="1">
    <source>
        <dbReference type="ARBA" id="ARBA00004162"/>
    </source>
</evidence>
<keyword evidence="7 12" id="KW-0472">Membrane</keyword>
<dbReference type="InterPro" id="IPR007110">
    <property type="entry name" value="Ig-like_dom"/>
</dbReference>
<comment type="subcellular location">
    <subcellularLocation>
        <location evidence="1">Cell membrane</location>
        <topology evidence="1">Single-pass membrane protein</topology>
    </subcellularLocation>
</comment>
<evidence type="ECO:0000256" key="5">
    <source>
        <dbReference type="ARBA" id="ARBA00022737"/>
    </source>
</evidence>
<feature type="domain" description="Ig-like" evidence="13">
    <location>
        <begin position="215"/>
        <end position="302"/>
    </location>
</feature>
<evidence type="ECO:0000256" key="12">
    <source>
        <dbReference type="SAM" id="Phobius"/>
    </source>
</evidence>
<evidence type="ECO:0000259" key="13">
    <source>
        <dbReference type="PROSITE" id="PS50835"/>
    </source>
</evidence>
<keyword evidence="6 12" id="KW-1133">Transmembrane helix</keyword>
<dbReference type="SMART" id="SM00409">
    <property type="entry name" value="IG"/>
    <property type="match status" value="3"/>
</dbReference>
<keyword evidence="8" id="KW-1015">Disulfide bond</keyword>
<dbReference type="PANTHER" id="PTHR11738">
    <property type="entry name" value="MHC CLASS I NK CELL RECEPTOR"/>
    <property type="match status" value="1"/>
</dbReference>
<dbReference type="GO" id="GO:0032396">
    <property type="term" value="F:inhibitory MHC class I receptor activity"/>
    <property type="evidence" value="ECO:0007669"/>
    <property type="project" value="TreeGrafter"/>
</dbReference>
<evidence type="ECO:0000256" key="3">
    <source>
        <dbReference type="ARBA" id="ARBA00022692"/>
    </source>
</evidence>
<feature type="compositionally biased region" description="Polar residues" evidence="11">
    <location>
        <begin position="369"/>
        <end position="382"/>
    </location>
</feature>
<evidence type="ECO:0000256" key="8">
    <source>
        <dbReference type="ARBA" id="ARBA00023157"/>
    </source>
</evidence>
<feature type="region of interest" description="Disordered" evidence="11">
    <location>
        <begin position="352"/>
        <end position="383"/>
    </location>
</feature>
<dbReference type="InterPro" id="IPR036179">
    <property type="entry name" value="Ig-like_dom_sf"/>
</dbReference>
<dbReference type="InterPro" id="IPR013151">
    <property type="entry name" value="Immunoglobulin_dom"/>
</dbReference>
<reference evidence="14" key="2">
    <citation type="journal article" date="2020" name="Biotechnol. Bioeng.">
        <title>Chromosome-scale scaffolds for the Chinese hamster reference genome assembly to facilitate the study of the CHO epigenome.</title>
        <authorList>
            <person name="Hilliard W."/>
            <person name="MacDonald M."/>
            <person name="Lee K.H."/>
        </authorList>
    </citation>
    <scope>NUCLEOTIDE SEQUENCE [LARGE SCALE GENOMIC DNA]</scope>
    <source>
        <strain evidence="14">17A/GY</strain>
    </source>
</reference>
<evidence type="ECO:0000256" key="11">
    <source>
        <dbReference type="SAM" id="MobiDB-lite"/>
    </source>
</evidence>
<dbReference type="GO" id="GO:0019221">
    <property type="term" value="P:cytokine-mediated signaling pathway"/>
    <property type="evidence" value="ECO:0007669"/>
    <property type="project" value="TreeGrafter"/>
</dbReference>
<reference evidence="15" key="3">
    <citation type="submission" date="2025-08" db="UniProtKB">
        <authorList>
            <consortium name="RefSeq"/>
        </authorList>
    </citation>
    <scope>IDENTIFICATION</scope>
    <source>
        <strain evidence="15">17A/GY</strain>
        <tissue evidence="15">Liver</tissue>
    </source>
</reference>
<feature type="compositionally biased region" description="Polar residues" evidence="11">
    <location>
        <begin position="486"/>
        <end position="497"/>
    </location>
</feature>
<dbReference type="InterPro" id="IPR003599">
    <property type="entry name" value="Ig_sub"/>
</dbReference>
<keyword evidence="9" id="KW-0325">Glycoprotein</keyword>
<evidence type="ECO:0000256" key="2">
    <source>
        <dbReference type="ARBA" id="ARBA00022475"/>
    </source>
</evidence>
<evidence type="ECO:0000256" key="4">
    <source>
        <dbReference type="ARBA" id="ARBA00022729"/>
    </source>
</evidence>
<name>A0A9J7K1K2_CRIGR</name>
<feature type="region of interest" description="Disordered" evidence="11">
    <location>
        <begin position="412"/>
        <end position="497"/>
    </location>
</feature>
<feature type="transmembrane region" description="Helical" evidence="12">
    <location>
        <begin position="322"/>
        <end position="342"/>
    </location>
</feature>
<reference evidence="14" key="1">
    <citation type="journal article" date="2018" name="Biotechnol. Bioeng.">
        <title>A reference genome of the Chinese hamster based on a hybrid assembly strategy.</title>
        <authorList>
            <person name="Rupp O."/>
            <person name="MacDonald M.L."/>
            <person name="Li S."/>
            <person name="Dhiman H."/>
            <person name="Polson S."/>
            <person name="Griep S."/>
            <person name="Heffner K."/>
            <person name="Hernandez I."/>
            <person name="Brinkrolf K."/>
            <person name="Jadhav V."/>
            <person name="Samoudi M."/>
            <person name="Hao H."/>
            <person name="Kingham B."/>
            <person name="Goesmann A."/>
            <person name="Betenbaugh M.J."/>
            <person name="Lewis N.E."/>
            <person name="Borth N."/>
            <person name="Lee K.H."/>
        </authorList>
    </citation>
    <scope>NUCLEOTIDE SEQUENCE [LARGE SCALE GENOMIC DNA]</scope>
    <source>
        <strain evidence="14">17A/GY</strain>
    </source>
</reference>
<sequence>MYHLTGCILYFLGVYHGKPSLSALPSPVVMAGGNVTLQCVSSKPYDCFIITGEDPNFSSDPKAVCTNTVQSQAHFPEIPVTSSKSGPFTCYGYHKTNPHIWSEASNSLEIHVSGLSKEPTLLTLQGPVLAPRDNLTLQCCSDKRYDRFALSKEGGSHLPLILANHTQAGGSHANFTLVSVNFSTGGRYRCHGSYRSSSELSAPSDPLDILITGRPPVTPNLSAHPGPTVSSGEKVTLLCQSSTQVDSFLLFKEGASPPYTRQISKRQDPQYEAEFSFSAVTSDFGGTYRCFGTQSSSPYLLSHSSVPVEIIVSGLAGYQKTLIAVFVGILFLLCLLALFLLLRLRHQNKCRNGDQTKTNLQHPAGAAESVTTDRSIQKSSSPAPAIQEEIFYTTVKSTQIKDSMELDIMSQHEEDHPKDLYAQVKPSRLRRAEPNSPRLMPKELPDSKERQAKEDQERGHQAAASKGTHEVIYSQLTIMTPRERQLNLTSLKQKSPT</sequence>
<accession>A0A9J7K1K2</accession>
<organism evidence="14 15">
    <name type="scientific">Cricetulus griseus</name>
    <name type="common">Chinese hamster</name>
    <name type="synonym">Cricetulus barabensis griseus</name>
    <dbReference type="NCBI Taxonomy" id="10029"/>
    <lineage>
        <taxon>Eukaryota</taxon>
        <taxon>Metazoa</taxon>
        <taxon>Chordata</taxon>
        <taxon>Craniata</taxon>
        <taxon>Vertebrata</taxon>
        <taxon>Euteleostomi</taxon>
        <taxon>Mammalia</taxon>
        <taxon>Eutheria</taxon>
        <taxon>Euarchontoglires</taxon>
        <taxon>Glires</taxon>
        <taxon>Rodentia</taxon>
        <taxon>Myomorpha</taxon>
        <taxon>Muroidea</taxon>
        <taxon>Cricetidae</taxon>
        <taxon>Cricetinae</taxon>
        <taxon>Cricetulus</taxon>
    </lineage>
</organism>
<dbReference type="InterPro" id="IPR013783">
    <property type="entry name" value="Ig-like_fold"/>
</dbReference>
<feature type="compositionally biased region" description="Basic and acidic residues" evidence="11">
    <location>
        <begin position="440"/>
        <end position="460"/>
    </location>
</feature>
<dbReference type="AlphaFoldDB" id="A0A9J7K1K2"/>
<dbReference type="FunFam" id="2.60.40.10:FF:000049">
    <property type="entry name" value="Leukocyte immunoglobulin-like receptor subfamily B member 1"/>
    <property type="match status" value="3"/>
</dbReference>
<evidence type="ECO:0000256" key="9">
    <source>
        <dbReference type="ARBA" id="ARBA00023180"/>
    </source>
</evidence>
<evidence type="ECO:0000256" key="7">
    <source>
        <dbReference type="ARBA" id="ARBA00023136"/>
    </source>
</evidence>
<dbReference type="Proteomes" id="UP001108280">
    <property type="component" value="Chromosome 9"/>
</dbReference>
<dbReference type="Pfam" id="PF00047">
    <property type="entry name" value="ig"/>
    <property type="match status" value="1"/>
</dbReference>
<dbReference type="OrthoDB" id="9427497at2759"/>
<evidence type="ECO:0000313" key="15">
    <source>
        <dbReference type="RefSeq" id="XP_035305062.1"/>
    </source>
</evidence>
<keyword evidence="10" id="KW-0393">Immunoglobulin domain</keyword>
<keyword evidence="3 12" id="KW-0812">Transmembrane</keyword>
<dbReference type="GeneID" id="113830775"/>
<protein>
    <submittedName>
        <fullName evidence="15">Leukocyte immunoglobulin-like receptor subfamily B member 3</fullName>
    </submittedName>
</protein>
<gene>
    <name evidence="15" type="primary">LOC113830775</name>
</gene>
<dbReference type="KEGG" id="cge:113830775"/>
<dbReference type="GO" id="GO:0005886">
    <property type="term" value="C:plasma membrane"/>
    <property type="evidence" value="ECO:0007669"/>
    <property type="project" value="UniProtKB-SubCell"/>
</dbReference>